<keyword evidence="2 6" id="KW-0378">Hydrolase</keyword>
<dbReference type="AlphaFoldDB" id="A0A0S4IX79"/>
<feature type="region of interest" description="Disordered" evidence="8">
    <location>
        <begin position="619"/>
        <end position="671"/>
    </location>
</feature>
<dbReference type="PROSITE" id="PS51192">
    <property type="entry name" value="HELICASE_ATP_BIND_1"/>
    <property type="match status" value="1"/>
</dbReference>
<evidence type="ECO:0000259" key="9">
    <source>
        <dbReference type="PROSITE" id="PS51192"/>
    </source>
</evidence>
<dbReference type="Proteomes" id="UP000051952">
    <property type="component" value="Unassembled WGS sequence"/>
</dbReference>
<dbReference type="GO" id="GO:0016887">
    <property type="term" value="F:ATP hydrolysis activity"/>
    <property type="evidence" value="ECO:0007669"/>
    <property type="project" value="RHEA"/>
</dbReference>
<dbReference type="CDD" id="cd17960">
    <property type="entry name" value="DEADc_DDX55"/>
    <property type="match status" value="1"/>
</dbReference>
<feature type="compositionally biased region" description="Basic and acidic residues" evidence="8">
    <location>
        <begin position="491"/>
        <end position="508"/>
    </location>
</feature>
<dbReference type="Pfam" id="PF00270">
    <property type="entry name" value="DEAD"/>
    <property type="match status" value="1"/>
</dbReference>
<comment type="domain">
    <text evidence="7">The Q motif is unique to and characteristic of the DEAD box family of RNA helicases and controls ATP binding and hydrolysis.</text>
</comment>
<dbReference type="InterPro" id="IPR027417">
    <property type="entry name" value="P-loop_NTPase"/>
</dbReference>
<dbReference type="OrthoDB" id="7396459at2759"/>
<feature type="domain" description="Helicase ATP-binding" evidence="9">
    <location>
        <begin position="44"/>
        <end position="245"/>
    </location>
</feature>
<reference evidence="12" key="1">
    <citation type="submission" date="2015-09" db="EMBL/GenBank/DDBJ databases">
        <authorList>
            <consortium name="Pathogen Informatics"/>
        </authorList>
    </citation>
    <scope>NUCLEOTIDE SEQUENCE [LARGE SCALE GENOMIC DNA]</scope>
    <source>
        <strain evidence="12">Lake Konstanz</strain>
    </source>
</reference>
<dbReference type="InterPro" id="IPR025313">
    <property type="entry name" value="SPB4-like_CTE"/>
</dbReference>
<accession>A0A0S4IX79</accession>
<evidence type="ECO:0000256" key="3">
    <source>
        <dbReference type="ARBA" id="ARBA00022806"/>
    </source>
</evidence>
<feature type="compositionally biased region" description="Basic and acidic residues" evidence="8">
    <location>
        <begin position="650"/>
        <end position="671"/>
    </location>
</feature>
<evidence type="ECO:0000313" key="12">
    <source>
        <dbReference type="Proteomes" id="UP000051952"/>
    </source>
</evidence>
<dbReference type="InterPro" id="IPR000629">
    <property type="entry name" value="RNA-helicase_DEAD-box_CS"/>
</dbReference>
<comment type="catalytic activity">
    <reaction evidence="7">
        <text>ATP + H2O = ADP + phosphate + H(+)</text>
        <dbReference type="Rhea" id="RHEA:13065"/>
        <dbReference type="ChEBI" id="CHEBI:15377"/>
        <dbReference type="ChEBI" id="CHEBI:15378"/>
        <dbReference type="ChEBI" id="CHEBI:30616"/>
        <dbReference type="ChEBI" id="CHEBI:43474"/>
        <dbReference type="ChEBI" id="CHEBI:456216"/>
        <dbReference type="EC" id="3.6.4.13"/>
    </reaction>
</comment>
<comment type="function">
    <text evidence="7">RNA helicase.</text>
</comment>
<sequence>MATSAAKAGAWDSMKGIKLSKPTLSFLQEKMKFTSMAPVQARTIPLILSHHDVVVEAITGSGKTLAYLVPALEFLLSNRSRDVCAEHKSAVITIVIVPNRELAQQVHQLTQTMLKYVNEEYRKSTAATNEPQLPTYFSQCLIGGRSIEMDVDLITKQGCHVLIGTPGRMYELLVSSKYASLFNLSHLEFAVLDEADKLLEFGFKAKLDALLKRLPKQRRTGLFSATQARELADLARTGMRNPVSVAVRVQSVAAAASESSASKPQIPEQLVNYFAVAKYSEKLDRLLEYVKARPNEKIIVYVMTCAAVEWLTEALSKVLLASVNVAHQQQAAGKKNQKQKKQAEEDASYIHALHGQMKMPQRQRVHAAVTKASSCLLICTDVAARGLDIPEVSHVIQYDPAVDPNTFIHRIGRTGRMGKRGTSLVFLMPQEMEYVPFMKLQNVVLNPLDEERDSIAEAEGAAAATDANRTLSSSSRNMPTALSRKAVGAMSREERRKHLRDEKQKRSSIDTNARKRSVSGDMCESPSVLELRRGAREAPEILSLASRAFVSFIRAYKEHECRFIFQLKRIDLTDLTHGFGLFKIPNCGEIRHMNMLKVPIQPEFQDVLQRLAEERKVKRERMDEERRLAEEQAAAGGDDDESVRKKHRTERGENLDDLKHARISKNERSRQWRQEEIKEIMRDAYFVKHEKRGYIKSRVVDEKLNMDALENTKLTTRERQQNKKHKSKR</sequence>
<dbReference type="SUPFAM" id="SSF52540">
    <property type="entry name" value="P-loop containing nucleoside triphosphate hydrolases"/>
    <property type="match status" value="1"/>
</dbReference>
<feature type="compositionally biased region" description="Polar residues" evidence="8">
    <location>
        <begin position="467"/>
        <end position="480"/>
    </location>
</feature>
<evidence type="ECO:0000313" key="11">
    <source>
        <dbReference type="EMBL" id="CUG36880.1"/>
    </source>
</evidence>
<dbReference type="PANTHER" id="PTHR24031">
    <property type="entry name" value="RNA HELICASE"/>
    <property type="match status" value="1"/>
</dbReference>
<dbReference type="GO" id="GO:0003724">
    <property type="term" value="F:RNA helicase activity"/>
    <property type="evidence" value="ECO:0007669"/>
    <property type="project" value="UniProtKB-EC"/>
</dbReference>
<dbReference type="GO" id="GO:0003723">
    <property type="term" value="F:RNA binding"/>
    <property type="evidence" value="ECO:0007669"/>
    <property type="project" value="UniProtKB-UniRule"/>
</dbReference>
<dbReference type="VEuPathDB" id="TriTrypDB:BSAL_05240"/>
<keyword evidence="12" id="KW-1185">Reference proteome</keyword>
<organism evidence="11 12">
    <name type="scientific">Bodo saltans</name>
    <name type="common">Flagellated protozoan</name>
    <dbReference type="NCBI Taxonomy" id="75058"/>
    <lineage>
        <taxon>Eukaryota</taxon>
        <taxon>Discoba</taxon>
        <taxon>Euglenozoa</taxon>
        <taxon>Kinetoplastea</taxon>
        <taxon>Metakinetoplastina</taxon>
        <taxon>Eubodonida</taxon>
        <taxon>Bodonidae</taxon>
        <taxon>Bodo</taxon>
    </lineage>
</organism>
<feature type="region of interest" description="Disordered" evidence="8">
    <location>
        <begin position="708"/>
        <end position="729"/>
    </location>
</feature>
<dbReference type="GO" id="GO:0005524">
    <property type="term" value="F:ATP binding"/>
    <property type="evidence" value="ECO:0007669"/>
    <property type="project" value="UniProtKB-UniRule"/>
</dbReference>
<proteinExistence type="inferred from homology"/>
<protein>
    <recommendedName>
        <fullName evidence="7">ATP-dependent RNA helicase</fullName>
        <ecNumber evidence="7">3.6.4.13</ecNumber>
    </recommendedName>
</protein>
<evidence type="ECO:0000256" key="5">
    <source>
        <dbReference type="ARBA" id="ARBA00022884"/>
    </source>
</evidence>
<evidence type="ECO:0000256" key="6">
    <source>
        <dbReference type="RuleBase" id="RU000492"/>
    </source>
</evidence>
<dbReference type="Pfam" id="PF00271">
    <property type="entry name" value="Helicase_C"/>
    <property type="match status" value="1"/>
</dbReference>
<dbReference type="CDD" id="cd18787">
    <property type="entry name" value="SF2_C_DEAD"/>
    <property type="match status" value="1"/>
</dbReference>
<evidence type="ECO:0000256" key="4">
    <source>
        <dbReference type="ARBA" id="ARBA00022840"/>
    </source>
</evidence>
<gene>
    <name evidence="11" type="ORF">BSAL_05240</name>
</gene>
<dbReference type="SMART" id="SM01178">
    <property type="entry name" value="DUF4217"/>
    <property type="match status" value="1"/>
</dbReference>
<feature type="compositionally biased region" description="Basic and acidic residues" evidence="8">
    <location>
        <begin position="619"/>
        <end position="630"/>
    </location>
</feature>
<dbReference type="InterPro" id="IPR011545">
    <property type="entry name" value="DEAD/DEAH_box_helicase_dom"/>
</dbReference>
<evidence type="ECO:0000256" key="2">
    <source>
        <dbReference type="ARBA" id="ARBA00022801"/>
    </source>
</evidence>
<dbReference type="SMART" id="SM00487">
    <property type="entry name" value="DEXDc"/>
    <property type="match status" value="1"/>
</dbReference>
<keyword evidence="4 6" id="KW-0067">ATP-binding</keyword>
<dbReference type="SMART" id="SM00490">
    <property type="entry name" value="HELICc"/>
    <property type="match status" value="1"/>
</dbReference>
<evidence type="ECO:0000256" key="7">
    <source>
        <dbReference type="RuleBase" id="RU365068"/>
    </source>
</evidence>
<evidence type="ECO:0000256" key="8">
    <source>
        <dbReference type="SAM" id="MobiDB-lite"/>
    </source>
</evidence>
<evidence type="ECO:0000256" key="1">
    <source>
        <dbReference type="ARBA" id="ARBA00022741"/>
    </source>
</evidence>
<dbReference type="InterPro" id="IPR001650">
    <property type="entry name" value="Helicase_C-like"/>
</dbReference>
<comment type="similarity">
    <text evidence="6">Belongs to the DEAD box helicase family.</text>
</comment>
<dbReference type="OMA" id="AYKEHEC"/>
<feature type="domain" description="Helicase C-terminal" evidence="10">
    <location>
        <begin position="282"/>
        <end position="456"/>
    </location>
</feature>
<dbReference type="Pfam" id="PF13959">
    <property type="entry name" value="CTE_SPB4"/>
    <property type="match status" value="1"/>
</dbReference>
<dbReference type="InterPro" id="IPR014001">
    <property type="entry name" value="Helicase_ATP-bd"/>
</dbReference>
<dbReference type="EMBL" id="CYKH01000770">
    <property type="protein sequence ID" value="CUG36880.1"/>
    <property type="molecule type" value="Genomic_DNA"/>
</dbReference>
<evidence type="ECO:0000259" key="10">
    <source>
        <dbReference type="PROSITE" id="PS51194"/>
    </source>
</evidence>
<dbReference type="Gene3D" id="3.40.50.300">
    <property type="entry name" value="P-loop containing nucleotide triphosphate hydrolases"/>
    <property type="match status" value="2"/>
</dbReference>
<keyword evidence="1 6" id="KW-0547">Nucleotide-binding</keyword>
<keyword evidence="5 7" id="KW-0694">RNA-binding</keyword>
<dbReference type="PROSITE" id="PS00039">
    <property type="entry name" value="DEAD_ATP_HELICASE"/>
    <property type="match status" value="1"/>
</dbReference>
<dbReference type="EC" id="3.6.4.13" evidence="7"/>
<dbReference type="PROSITE" id="PS51194">
    <property type="entry name" value="HELICASE_CTER"/>
    <property type="match status" value="1"/>
</dbReference>
<name>A0A0S4IX79_BODSA</name>
<keyword evidence="3 6" id="KW-0347">Helicase</keyword>
<feature type="region of interest" description="Disordered" evidence="8">
    <location>
        <begin position="459"/>
        <end position="520"/>
    </location>
</feature>